<dbReference type="Gene3D" id="3.40.50.300">
    <property type="entry name" value="P-loop containing nucleotide triphosphate hydrolases"/>
    <property type="match status" value="1"/>
</dbReference>
<reference evidence="2" key="1">
    <citation type="submission" date="2011-06" db="EMBL/GenBank/DDBJ databases">
        <title>The complete genome of chromosome of Runella slithyformis DSM 19594.</title>
        <authorList>
            <consortium name="US DOE Joint Genome Institute (JGI-PGF)"/>
            <person name="Lucas S."/>
            <person name="Han J."/>
            <person name="Lapidus A."/>
            <person name="Bruce D."/>
            <person name="Goodwin L."/>
            <person name="Pitluck S."/>
            <person name="Peters L."/>
            <person name="Kyrpides N."/>
            <person name="Mavromatis K."/>
            <person name="Ivanova N."/>
            <person name="Ovchinnikova G."/>
            <person name="Zhang X."/>
            <person name="Misra M."/>
            <person name="Detter J.C."/>
            <person name="Tapia R."/>
            <person name="Han C."/>
            <person name="Land M."/>
            <person name="Hauser L."/>
            <person name="Markowitz V."/>
            <person name="Cheng J.-F."/>
            <person name="Hugenholtz P."/>
            <person name="Woyke T."/>
            <person name="Wu D."/>
            <person name="Tindall B."/>
            <person name="Faehrich R."/>
            <person name="Brambilla E."/>
            <person name="Klenk H.-P."/>
            <person name="Eisen J.A."/>
        </authorList>
    </citation>
    <scope>NUCLEOTIDE SEQUENCE [LARGE SCALE GENOMIC DNA]</scope>
    <source>
        <strain evidence="2">ATCC 29530 / DSM 19594 / LMG 11500 / NCIMB 11436 / LSU 4</strain>
    </source>
</reference>
<dbReference type="RefSeq" id="WP_013929159.1">
    <property type="nucleotide sequence ID" value="NC_015703.1"/>
</dbReference>
<evidence type="ECO:0000313" key="1">
    <source>
        <dbReference type="EMBL" id="AEI49855.1"/>
    </source>
</evidence>
<keyword evidence="1" id="KW-0808">Transferase</keyword>
<organism evidence="1 2">
    <name type="scientific">Runella slithyformis (strain ATCC 29530 / DSM 19594 / LMG 11500 / NCIMB 11436 / LSU 4)</name>
    <dbReference type="NCBI Taxonomy" id="761193"/>
    <lineage>
        <taxon>Bacteria</taxon>
        <taxon>Pseudomonadati</taxon>
        <taxon>Bacteroidota</taxon>
        <taxon>Cytophagia</taxon>
        <taxon>Cytophagales</taxon>
        <taxon>Spirosomataceae</taxon>
        <taxon>Runella</taxon>
    </lineage>
</organism>
<dbReference type="InterPro" id="IPR027417">
    <property type="entry name" value="P-loop_NTPase"/>
</dbReference>
<keyword evidence="1" id="KW-0418">Kinase</keyword>
<dbReference type="Proteomes" id="UP000000493">
    <property type="component" value="Chromosome"/>
</dbReference>
<dbReference type="GO" id="GO:0016301">
    <property type="term" value="F:kinase activity"/>
    <property type="evidence" value="ECO:0007669"/>
    <property type="project" value="UniProtKB-KW"/>
</dbReference>
<evidence type="ECO:0000313" key="2">
    <source>
        <dbReference type="Proteomes" id="UP000000493"/>
    </source>
</evidence>
<dbReference type="EMBL" id="CP002859">
    <property type="protein sequence ID" value="AEI49855.1"/>
    <property type="molecule type" value="Genomic_DNA"/>
</dbReference>
<accession>A0A7U3ZMC2</accession>
<dbReference type="KEGG" id="rsi:Runsl_3491"/>
<dbReference type="SUPFAM" id="SSF53795">
    <property type="entry name" value="PEP carboxykinase-like"/>
    <property type="match status" value="1"/>
</dbReference>
<protein>
    <submittedName>
        <fullName evidence="1">HPr kinase</fullName>
    </submittedName>
</protein>
<keyword evidence="2" id="KW-1185">Reference proteome</keyword>
<reference evidence="1 2" key="2">
    <citation type="journal article" date="2012" name="Stand. Genomic Sci.">
        <title>Complete genome sequence of the aquatic bacterium Runella slithyformis type strain (LSU 4(T)).</title>
        <authorList>
            <person name="Copeland A."/>
            <person name="Zhang X."/>
            <person name="Misra M."/>
            <person name="Lapidus A."/>
            <person name="Nolan M."/>
            <person name="Lucas S."/>
            <person name="Deshpande S."/>
            <person name="Cheng J.F."/>
            <person name="Tapia R."/>
            <person name="Goodwin L.A."/>
            <person name="Pitluck S."/>
            <person name="Liolios K."/>
            <person name="Pagani I."/>
            <person name="Ivanova N."/>
            <person name="Mikhailova N."/>
            <person name="Pati A."/>
            <person name="Chen A."/>
            <person name="Palaniappan K."/>
            <person name="Land M."/>
            <person name="Hauser L."/>
            <person name="Pan C."/>
            <person name="Jeffries C.D."/>
            <person name="Detter J.C."/>
            <person name="Brambilla E.M."/>
            <person name="Rohde M."/>
            <person name="Djao O.D."/>
            <person name="Goker M."/>
            <person name="Sikorski J."/>
            <person name="Tindall B.J."/>
            <person name="Woyke T."/>
            <person name="Bristow J."/>
            <person name="Eisen J.A."/>
            <person name="Markowitz V."/>
            <person name="Hugenholtz P."/>
            <person name="Kyrpides N.C."/>
            <person name="Klenk H.P."/>
            <person name="Mavromatis K."/>
        </authorList>
    </citation>
    <scope>NUCLEOTIDE SEQUENCE [LARGE SCALE GENOMIC DNA]</scope>
    <source>
        <strain evidence="2">ATCC 29530 / DSM 19594 / LMG 11500 / NCIMB 11436 / LSU 4</strain>
    </source>
</reference>
<gene>
    <name evidence="1" type="ordered locus">Runsl_3491</name>
</gene>
<proteinExistence type="predicted"/>
<sequence length="296" mass="33707">MLFRAYTLTIDSDIDLQLPPGYGKADIVFEKVPLSREKLWQTQIYRKGVRAKFGGTREEALLEWEGIARFKVLAGGRLLYQNLTEDAGVFRLFILSEALGMVLFQRNLFLLHGSAVKLGMKATVFIGRPGAGKSTTVSAMAQQGHSILSDDLTAVWFDEKQQPYVLPGFPELKIWESAVDHLGFDKSLLQPAFEGHTKFLYQQSETNFPAEPVPLEQIIILQRPYSQRTGTVKLTEAPVELFRHFPLPVRLLQGNYLQRHFEDSIRIRRAVPILKVPRPKNFSALKQWIAQWPISD</sequence>
<dbReference type="AlphaFoldDB" id="A0A7U3ZMC2"/>
<name>A0A7U3ZMC2_RUNSL</name>